<organism evidence="6 7">
    <name type="scientific">Paracoccus maritimus</name>
    <dbReference type="NCBI Taxonomy" id="2933292"/>
    <lineage>
        <taxon>Bacteria</taxon>
        <taxon>Pseudomonadati</taxon>
        <taxon>Pseudomonadota</taxon>
        <taxon>Alphaproteobacteria</taxon>
        <taxon>Rhodobacterales</taxon>
        <taxon>Paracoccaceae</taxon>
        <taxon>Paracoccus</taxon>
    </lineage>
</organism>
<evidence type="ECO:0000256" key="2">
    <source>
        <dbReference type="ARBA" id="ARBA00023015"/>
    </source>
</evidence>
<sequence length="299" mass="33637">MQAIPETALLRSFLVVAQELSFRRAADRLALDQSALSRRIQKLEVELGYALFERSTREVTMTTAGVSLYRGISRNLDDCMRSIDEARRVAAGLTGRVRIGYMAFAATELMPRAVSRFKSEHPDVSVEMRYIHTQAQKIAIANDEIDVGFLIGPYDNPDCHNVTLSDDMLYVVTPKGHPIQRARTLEPVDIANYSVILGDMSEWGEYRYRLEDMFGQLGITLKPDLEASNTLALIGLVAAGLGITVYPESLIGYLGNNVEVRPLHHSLFRIKTVMVWKRTNHGRAVTNFVAMAKHRRVER</sequence>
<evidence type="ECO:0000256" key="4">
    <source>
        <dbReference type="ARBA" id="ARBA00023163"/>
    </source>
</evidence>
<evidence type="ECO:0000256" key="1">
    <source>
        <dbReference type="ARBA" id="ARBA00009437"/>
    </source>
</evidence>
<evidence type="ECO:0000256" key="3">
    <source>
        <dbReference type="ARBA" id="ARBA00023125"/>
    </source>
</evidence>
<comment type="similarity">
    <text evidence="1">Belongs to the LysR transcriptional regulatory family.</text>
</comment>
<dbReference type="RefSeq" id="WP_260278274.1">
    <property type="nucleotide sequence ID" value="NZ_JANAVZ010000010.1"/>
</dbReference>
<dbReference type="InterPro" id="IPR036390">
    <property type="entry name" value="WH_DNA-bd_sf"/>
</dbReference>
<dbReference type="InterPro" id="IPR036388">
    <property type="entry name" value="WH-like_DNA-bd_sf"/>
</dbReference>
<dbReference type="InterPro" id="IPR005119">
    <property type="entry name" value="LysR_subst-bd"/>
</dbReference>
<dbReference type="CDD" id="cd08414">
    <property type="entry name" value="PBP2_LTTR_aromatics_like"/>
    <property type="match status" value="1"/>
</dbReference>
<dbReference type="Pfam" id="PF03466">
    <property type="entry name" value="LysR_substrate"/>
    <property type="match status" value="1"/>
</dbReference>
<dbReference type="PANTHER" id="PTHR30346">
    <property type="entry name" value="TRANSCRIPTIONAL DUAL REGULATOR HCAR-RELATED"/>
    <property type="match status" value="1"/>
</dbReference>
<keyword evidence="2" id="KW-0805">Transcription regulation</keyword>
<keyword evidence="3" id="KW-0238">DNA-binding</keyword>
<dbReference type="Gene3D" id="3.40.190.10">
    <property type="entry name" value="Periplasmic binding protein-like II"/>
    <property type="match status" value="2"/>
</dbReference>
<comment type="caution">
    <text evidence="6">The sequence shown here is derived from an EMBL/GenBank/DDBJ whole genome shotgun (WGS) entry which is preliminary data.</text>
</comment>
<dbReference type="SUPFAM" id="SSF53850">
    <property type="entry name" value="Periplasmic binding protein-like II"/>
    <property type="match status" value="1"/>
</dbReference>
<keyword evidence="4" id="KW-0804">Transcription</keyword>
<reference evidence="6 7" key="1">
    <citation type="submission" date="2022-04" db="EMBL/GenBank/DDBJ databases">
        <title>Paracoccus sp. YLB-12 draft genome sequence.</title>
        <authorList>
            <person name="Yu L."/>
        </authorList>
    </citation>
    <scope>NUCLEOTIDE SEQUENCE [LARGE SCALE GENOMIC DNA]</scope>
    <source>
        <strain evidence="6 7">YLB-12</strain>
    </source>
</reference>
<dbReference type="SUPFAM" id="SSF46785">
    <property type="entry name" value="Winged helix' DNA-binding domain"/>
    <property type="match status" value="1"/>
</dbReference>
<evidence type="ECO:0000313" key="6">
    <source>
        <dbReference type="EMBL" id="MCT4334361.1"/>
    </source>
</evidence>
<dbReference type="PRINTS" id="PR00039">
    <property type="entry name" value="HTHLYSR"/>
</dbReference>
<feature type="domain" description="HTH lysR-type" evidence="5">
    <location>
        <begin position="5"/>
        <end position="62"/>
    </location>
</feature>
<proteinExistence type="inferred from homology"/>
<dbReference type="InterPro" id="IPR000847">
    <property type="entry name" value="LysR_HTH_N"/>
</dbReference>
<evidence type="ECO:0000259" key="5">
    <source>
        <dbReference type="PROSITE" id="PS50931"/>
    </source>
</evidence>
<gene>
    <name evidence="6" type="ORF">MU516_15970</name>
</gene>
<accession>A0ABT2KCW8</accession>
<dbReference type="Gene3D" id="1.10.10.10">
    <property type="entry name" value="Winged helix-like DNA-binding domain superfamily/Winged helix DNA-binding domain"/>
    <property type="match status" value="1"/>
</dbReference>
<dbReference type="Proteomes" id="UP001320702">
    <property type="component" value="Unassembled WGS sequence"/>
</dbReference>
<name>A0ABT2KCW8_9RHOB</name>
<dbReference type="EMBL" id="JANAVZ010000010">
    <property type="protein sequence ID" value="MCT4334361.1"/>
    <property type="molecule type" value="Genomic_DNA"/>
</dbReference>
<evidence type="ECO:0000313" key="7">
    <source>
        <dbReference type="Proteomes" id="UP001320702"/>
    </source>
</evidence>
<protein>
    <submittedName>
        <fullName evidence="6">LysR family transcriptional regulator</fullName>
    </submittedName>
</protein>
<dbReference type="Pfam" id="PF00126">
    <property type="entry name" value="HTH_1"/>
    <property type="match status" value="1"/>
</dbReference>
<dbReference type="PANTHER" id="PTHR30346:SF0">
    <property type="entry name" value="HCA OPERON TRANSCRIPTIONAL ACTIVATOR HCAR"/>
    <property type="match status" value="1"/>
</dbReference>
<keyword evidence="7" id="KW-1185">Reference proteome</keyword>
<dbReference type="PROSITE" id="PS50931">
    <property type="entry name" value="HTH_LYSR"/>
    <property type="match status" value="1"/>
</dbReference>